<feature type="binding site" evidence="14">
    <location>
        <begin position="60"/>
        <end position="63"/>
    </location>
    <ligand>
        <name>GTP</name>
        <dbReference type="ChEBI" id="CHEBI:37565"/>
        <label>1</label>
    </ligand>
</feature>
<dbReference type="FunFam" id="3.40.50.300:FF:000426">
    <property type="entry name" value="Ferrous iron transport protein B"/>
    <property type="match status" value="1"/>
</dbReference>
<keyword evidence="4 16" id="KW-0410">Iron transport</keyword>
<feature type="transmembrane region" description="Helical" evidence="16">
    <location>
        <begin position="517"/>
        <end position="535"/>
    </location>
</feature>
<comment type="subcellular location">
    <subcellularLocation>
        <location evidence="1 16">Cell inner membrane</location>
        <topology evidence="1 16">Multi-pass membrane protein</topology>
    </subcellularLocation>
</comment>
<dbReference type="Gene3D" id="1.10.287.1770">
    <property type="match status" value="1"/>
</dbReference>
<dbReference type="InterPro" id="IPR027417">
    <property type="entry name" value="P-loop_NTPase"/>
</dbReference>
<evidence type="ECO:0000313" key="17">
    <source>
        <dbReference type="EMBL" id="MTU43906.1"/>
    </source>
</evidence>
<feature type="binding site" evidence="15">
    <location>
        <position position="26"/>
    </location>
    <ligand>
        <name>Mg(2+)</name>
        <dbReference type="ChEBI" id="CHEBI:18420"/>
        <label>2</label>
    </ligand>
</feature>
<dbReference type="InterPro" id="IPR006073">
    <property type="entry name" value="GTP-bd"/>
</dbReference>
<keyword evidence="5" id="KW-0997">Cell inner membrane</keyword>
<proteinExistence type="inferred from homology"/>
<comment type="caution">
    <text evidence="17">The sequence shown here is derived from an EMBL/GenBank/DDBJ whole genome shotgun (WGS) entry which is preliminary data.</text>
</comment>
<feature type="binding site" evidence="14">
    <location>
        <begin position="123"/>
        <end position="126"/>
    </location>
    <ligand>
        <name>GTP</name>
        <dbReference type="ChEBI" id="CHEBI:37565"/>
        <label>1</label>
    </ligand>
</feature>
<dbReference type="Pfam" id="PF07670">
    <property type="entry name" value="Gate"/>
    <property type="match status" value="2"/>
</dbReference>
<evidence type="ECO:0000256" key="15">
    <source>
        <dbReference type="PIRSR" id="PIRSR603373-2"/>
    </source>
</evidence>
<dbReference type="GO" id="GO:0046872">
    <property type="term" value="F:metal ion binding"/>
    <property type="evidence" value="ECO:0007669"/>
    <property type="project" value="UniProtKB-KW"/>
</dbReference>
<dbReference type="Pfam" id="PF17910">
    <property type="entry name" value="FeoB_Cyto"/>
    <property type="match status" value="1"/>
</dbReference>
<keyword evidence="15" id="KW-0479">Metal-binding</keyword>
<evidence type="ECO:0000256" key="12">
    <source>
        <dbReference type="ARBA" id="ARBA00023136"/>
    </source>
</evidence>
<feature type="binding site" evidence="15">
    <location>
        <position position="28"/>
    </location>
    <ligand>
        <name>Mg(2+)</name>
        <dbReference type="ChEBI" id="CHEBI:18420"/>
        <label>2</label>
    </ligand>
</feature>
<dbReference type="PROSITE" id="PS51711">
    <property type="entry name" value="G_FEOB"/>
    <property type="match status" value="1"/>
</dbReference>
<dbReference type="Pfam" id="PF02421">
    <property type="entry name" value="FeoB_N"/>
    <property type="match status" value="1"/>
</dbReference>
<keyword evidence="9 16" id="KW-0408">Iron</keyword>
<feature type="transmembrane region" description="Helical" evidence="16">
    <location>
        <begin position="692"/>
        <end position="713"/>
    </location>
</feature>
<feature type="binding site" evidence="14">
    <location>
        <begin position="14"/>
        <end position="21"/>
    </location>
    <ligand>
        <name>GTP</name>
        <dbReference type="ChEBI" id="CHEBI:37565"/>
        <label>1</label>
    </ligand>
</feature>
<keyword evidence="10" id="KW-0406">Ion transport</keyword>
<dbReference type="NCBIfam" id="TIGR00437">
    <property type="entry name" value="feoB"/>
    <property type="match status" value="1"/>
</dbReference>
<dbReference type="SUPFAM" id="SSF52540">
    <property type="entry name" value="P-loop containing nucleoside triphosphate hydrolases"/>
    <property type="match status" value="1"/>
</dbReference>
<evidence type="ECO:0000256" key="10">
    <source>
        <dbReference type="ARBA" id="ARBA00023065"/>
    </source>
</evidence>
<evidence type="ECO:0000256" key="8">
    <source>
        <dbReference type="ARBA" id="ARBA00022989"/>
    </source>
</evidence>
<dbReference type="EMBL" id="WNCL01000034">
    <property type="protein sequence ID" value="MTU43906.1"/>
    <property type="molecule type" value="Genomic_DNA"/>
</dbReference>
<evidence type="ECO:0000256" key="1">
    <source>
        <dbReference type="ARBA" id="ARBA00004429"/>
    </source>
</evidence>
<feature type="binding site" evidence="15">
    <location>
        <position position="25"/>
    </location>
    <ligand>
        <name>Mg(2+)</name>
        <dbReference type="ChEBI" id="CHEBI:18420"/>
        <label>2</label>
    </ligand>
</feature>
<evidence type="ECO:0000256" key="2">
    <source>
        <dbReference type="ARBA" id="ARBA00022448"/>
    </source>
</evidence>
<dbReference type="PRINTS" id="PR00326">
    <property type="entry name" value="GTP1OBG"/>
</dbReference>
<evidence type="ECO:0000256" key="6">
    <source>
        <dbReference type="ARBA" id="ARBA00022692"/>
    </source>
</evidence>
<dbReference type="GO" id="GO:0015093">
    <property type="term" value="F:ferrous iron transmembrane transporter activity"/>
    <property type="evidence" value="ECO:0007669"/>
    <property type="project" value="UniProtKB-UniRule"/>
</dbReference>
<keyword evidence="12 16" id="KW-0472">Membrane</keyword>
<dbReference type="AlphaFoldDB" id="A0A6I3S2Y2"/>
<feature type="transmembrane region" description="Helical" evidence="16">
    <location>
        <begin position="288"/>
        <end position="306"/>
    </location>
</feature>
<comment type="similarity">
    <text evidence="16">Belongs to the TRAFAC class TrmE-Era-EngA-EngB-Septin-like GTPase superfamily. FeoB GTPase (TC 9.A.8) family.</text>
</comment>
<dbReference type="InterPro" id="IPR005225">
    <property type="entry name" value="Small_GTP-bd"/>
</dbReference>
<keyword evidence="11 14" id="KW-0342">GTP-binding</keyword>
<keyword evidence="6 16" id="KW-0812">Transmembrane</keyword>
<sequence length="779" mass="84715">MNQAMRKNIIAVVGNPNCGKTTLFNGLTGSHQTVGNWPGVTVERIVGEFTYKDREITIVDLPGIYSLQPSSASSEDERVARDYILQDEAELIVNIVDASNLERNLYLTTQLLEMQVPMIVVLNMLDMAAAHQIEIDPHKLSEALGCPVIGIVASKEQGLKELCAAIDAQLDDLRIPKNPIVFADDVEEARAKIAKLLSAQKVERAEWTAEQLLEGDAGMGEYLKGVDLTEVDKIIAEINQKYNGDLDIAMADVRYSFVSQATAASMIRKGEIDQSTTDKIDKIVLNRWLGIPIFLFIMYLMFIFSINIGSAFIDFFDILFGAIFVQGFGNLLTSIGSPEWLKTILADGIGGGIQTVSTFIPVIACLFLSLSFLEDSGYMARAAFVMDRMMRFLGLPGKSFVPLIVGFGCGVPAIMAARTMEKKSDRITTVMMAPFMSCGARLPVYVLFATTFWPLGGQNLVFSLYLIGILVAILTGFILKRTALKDEAGAFVMEIPPYHLPTLKNLGLRTWDRLKSFIIKAGQLIVIIVAVLAFLNSLGTDGSFGNEDTDKSVLSQIGKTIVPAFQPMGISNENWPAAVGVFTGILAKEAVVGTLDSLYSGMGDRMSAADQEKSGEAKPEEEEEPFSLSAEALKAVKSVGENLSELGDFFVDPLGVSVEKDLTDVDEQAAEQEVGTGTFRAMKHLFDGDLGAFSYLLMVLLYIPCCASIGAMYREVGAGWTTFAALWTIAMGYGTATIVYQIGRFSQHPVYSSICIGVCLAVILSIIIGLRIKGKEAAQ</sequence>
<feature type="transmembrane region" description="Helical" evidence="16">
    <location>
        <begin position="460"/>
        <end position="479"/>
    </location>
</feature>
<dbReference type="Gene3D" id="3.40.50.300">
    <property type="entry name" value="P-loop containing nucleotide triphosphate hydrolases"/>
    <property type="match status" value="1"/>
</dbReference>
<dbReference type="NCBIfam" id="TIGR00231">
    <property type="entry name" value="small_GTP"/>
    <property type="match status" value="1"/>
</dbReference>
<dbReference type="GO" id="GO:0005886">
    <property type="term" value="C:plasma membrane"/>
    <property type="evidence" value="ECO:0007669"/>
    <property type="project" value="UniProtKB-SubCell"/>
</dbReference>
<organism evidence="17 18">
    <name type="scientific">Parasutterella excrementihominis</name>
    <dbReference type="NCBI Taxonomy" id="487175"/>
    <lineage>
        <taxon>Bacteria</taxon>
        <taxon>Pseudomonadati</taxon>
        <taxon>Pseudomonadota</taxon>
        <taxon>Betaproteobacteria</taxon>
        <taxon>Burkholderiales</taxon>
        <taxon>Sutterellaceae</taxon>
        <taxon>Parasutterella</taxon>
    </lineage>
</organism>
<feature type="transmembrane region" description="Helical" evidence="16">
    <location>
        <begin position="344"/>
        <end position="370"/>
    </location>
</feature>
<dbReference type="InterPro" id="IPR003373">
    <property type="entry name" value="Fe2_transport_prot-B"/>
</dbReference>
<evidence type="ECO:0000256" key="14">
    <source>
        <dbReference type="PIRSR" id="PIRSR603373-1"/>
    </source>
</evidence>
<evidence type="ECO:0000256" key="4">
    <source>
        <dbReference type="ARBA" id="ARBA00022496"/>
    </source>
</evidence>
<evidence type="ECO:0000256" key="11">
    <source>
        <dbReference type="ARBA" id="ARBA00023134"/>
    </source>
</evidence>
<dbReference type="Pfam" id="PF07664">
    <property type="entry name" value="FeoB_C"/>
    <property type="match status" value="1"/>
</dbReference>
<feature type="transmembrane region" description="Helical" evidence="16">
    <location>
        <begin position="720"/>
        <end position="743"/>
    </location>
</feature>
<keyword evidence="7 14" id="KW-0547">Nucleotide-binding</keyword>
<name>A0A6I3S2Y2_9BURK</name>
<feature type="transmembrane region" description="Helical" evidence="16">
    <location>
        <begin position="312"/>
        <end position="332"/>
    </location>
</feature>
<feature type="binding site" evidence="15">
    <location>
        <position position="29"/>
    </location>
    <ligand>
        <name>Mg(2+)</name>
        <dbReference type="ChEBI" id="CHEBI:18420"/>
        <label>2</label>
    </ligand>
</feature>
<keyword evidence="15" id="KW-0460">Magnesium</keyword>
<feature type="transmembrane region" description="Helical" evidence="16">
    <location>
        <begin position="429"/>
        <end position="448"/>
    </location>
</feature>
<evidence type="ECO:0000256" key="16">
    <source>
        <dbReference type="RuleBase" id="RU362098"/>
    </source>
</evidence>
<evidence type="ECO:0000256" key="7">
    <source>
        <dbReference type="ARBA" id="ARBA00022741"/>
    </source>
</evidence>
<protein>
    <recommendedName>
        <fullName evidence="13 16">Ferrous iron transport protein B</fullName>
    </recommendedName>
</protein>
<dbReference type="PANTHER" id="PTHR43185">
    <property type="entry name" value="FERROUS IRON TRANSPORT PROTEIN B"/>
    <property type="match status" value="1"/>
</dbReference>
<dbReference type="InterPro" id="IPR011640">
    <property type="entry name" value="Fe2_transport_prot_B_C"/>
</dbReference>
<keyword evidence="3" id="KW-1003">Cell membrane</keyword>
<feature type="binding site" evidence="14">
    <location>
        <begin position="39"/>
        <end position="43"/>
    </location>
    <ligand>
        <name>GTP</name>
        <dbReference type="ChEBI" id="CHEBI:37565"/>
        <label>1</label>
    </ligand>
</feature>
<keyword evidence="2 16" id="KW-0813">Transport</keyword>
<keyword evidence="8 16" id="KW-1133">Transmembrane helix</keyword>
<dbReference type="PANTHER" id="PTHR43185:SF1">
    <property type="entry name" value="FE(2+) TRANSPORTER FEOB"/>
    <property type="match status" value="1"/>
</dbReference>
<dbReference type="InterPro" id="IPR041069">
    <property type="entry name" value="FeoB_Cyto"/>
</dbReference>
<evidence type="ECO:0000313" key="18">
    <source>
        <dbReference type="Proteomes" id="UP000462362"/>
    </source>
</evidence>
<evidence type="ECO:0000256" key="13">
    <source>
        <dbReference type="NCBIfam" id="TIGR00437"/>
    </source>
</evidence>
<comment type="function">
    <text evidence="16">Probable transporter of a GTP-driven Fe(2+) uptake system.</text>
</comment>
<reference evidence="17 18" key="1">
    <citation type="journal article" date="2019" name="Nat. Med.">
        <title>A library of human gut bacterial isolates paired with longitudinal multiomics data enables mechanistic microbiome research.</title>
        <authorList>
            <person name="Poyet M."/>
            <person name="Groussin M."/>
            <person name="Gibbons S.M."/>
            <person name="Avila-Pacheco J."/>
            <person name="Jiang X."/>
            <person name="Kearney S.M."/>
            <person name="Perrotta A.R."/>
            <person name="Berdy B."/>
            <person name="Zhao S."/>
            <person name="Lieberman T.D."/>
            <person name="Swanson P.K."/>
            <person name="Smith M."/>
            <person name="Roesemann S."/>
            <person name="Alexander J.E."/>
            <person name="Rich S.A."/>
            <person name="Livny J."/>
            <person name="Vlamakis H."/>
            <person name="Clish C."/>
            <person name="Bullock K."/>
            <person name="Deik A."/>
            <person name="Scott J."/>
            <person name="Pierce K.A."/>
            <person name="Xavier R.J."/>
            <person name="Alm E.J."/>
        </authorList>
    </citation>
    <scope>NUCLEOTIDE SEQUENCE [LARGE SCALE GENOMIC DNA]</scope>
    <source>
        <strain evidence="17 18">BIOML-A2</strain>
    </source>
</reference>
<dbReference type="InterPro" id="IPR030389">
    <property type="entry name" value="G_FEOB_dom"/>
</dbReference>
<feature type="transmembrane region" description="Helical" evidence="16">
    <location>
        <begin position="399"/>
        <end position="417"/>
    </location>
</feature>
<feature type="transmembrane region" description="Helical" evidence="16">
    <location>
        <begin position="749"/>
        <end position="770"/>
    </location>
</feature>
<dbReference type="CDD" id="cd01879">
    <property type="entry name" value="FeoB"/>
    <property type="match status" value="1"/>
</dbReference>
<dbReference type="InterPro" id="IPR011642">
    <property type="entry name" value="Gate_dom"/>
</dbReference>
<dbReference type="InterPro" id="IPR050860">
    <property type="entry name" value="FeoB_GTPase"/>
</dbReference>
<gene>
    <name evidence="17" type="primary">feoB</name>
    <name evidence="17" type="ORF">GMD42_09825</name>
</gene>
<evidence type="ECO:0000256" key="5">
    <source>
        <dbReference type="ARBA" id="ARBA00022519"/>
    </source>
</evidence>
<accession>A0A6I3S2Y2</accession>
<evidence type="ECO:0000256" key="9">
    <source>
        <dbReference type="ARBA" id="ARBA00023004"/>
    </source>
</evidence>
<evidence type="ECO:0000256" key="3">
    <source>
        <dbReference type="ARBA" id="ARBA00022475"/>
    </source>
</evidence>
<dbReference type="NCBIfam" id="NF007105">
    <property type="entry name" value="PRK09554.1"/>
    <property type="match status" value="1"/>
</dbReference>
<dbReference type="GO" id="GO:0005525">
    <property type="term" value="F:GTP binding"/>
    <property type="evidence" value="ECO:0007669"/>
    <property type="project" value="UniProtKB-KW"/>
</dbReference>
<dbReference type="Proteomes" id="UP000462362">
    <property type="component" value="Unassembled WGS sequence"/>
</dbReference>